<feature type="transmembrane region" description="Helical" evidence="1">
    <location>
        <begin position="130"/>
        <end position="148"/>
    </location>
</feature>
<keyword evidence="1" id="KW-0812">Transmembrane</keyword>
<evidence type="ECO:0000313" key="2">
    <source>
        <dbReference type="Proteomes" id="UP000887574"/>
    </source>
</evidence>
<keyword evidence="1" id="KW-0472">Membrane</keyword>
<keyword evidence="2" id="KW-1185">Reference proteome</keyword>
<dbReference type="WBParaSite" id="jg3503">
    <property type="protein sequence ID" value="jg3503"/>
    <property type="gene ID" value="jg3503"/>
</dbReference>
<feature type="transmembrane region" description="Helical" evidence="1">
    <location>
        <begin position="6"/>
        <end position="31"/>
    </location>
</feature>
<sequence length="150" mass="17163">MSPKSYLPYLVFFQNIIAIFAQIISITNFSRLVLHKIFSIRKSYPRKICKTLMFYIIVHLIGALTSIWLSIYMVFGFEPVSGLYNVHILYVLSLFAVNYSSISAIPLLCMTIDRCLAFKLPMGNNMRVKLLRISIVVVIVAYALSTFFCS</sequence>
<proteinExistence type="predicted"/>
<reference evidence="3" key="1">
    <citation type="submission" date="2022-11" db="UniProtKB">
        <authorList>
            <consortium name="WormBaseParasite"/>
        </authorList>
    </citation>
    <scope>IDENTIFICATION</scope>
</reference>
<protein>
    <submittedName>
        <fullName evidence="3">Vomeronasal type-1 receptor</fullName>
    </submittedName>
</protein>
<dbReference type="Proteomes" id="UP000887574">
    <property type="component" value="Unplaced"/>
</dbReference>
<evidence type="ECO:0000256" key="1">
    <source>
        <dbReference type="SAM" id="Phobius"/>
    </source>
</evidence>
<name>A0A915E8K3_9BILA</name>
<evidence type="ECO:0000313" key="3">
    <source>
        <dbReference type="WBParaSite" id="jg3503"/>
    </source>
</evidence>
<accession>A0A915E8K3</accession>
<feature type="transmembrane region" description="Helical" evidence="1">
    <location>
        <begin position="87"/>
        <end position="109"/>
    </location>
</feature>
<dbReference type="AlphaFoldDB" id="A0A915E8K3"/>
<keyword evidence="1" id="KW-1133">Transmembrane helix</keyword>
<organism evidence="2 3">
    <name type="scientific">Ditylenchus dipsaci</name>
    <dbReference type="NCBI Taxonomy" id="166011"/>
    <lineage>
        <taxon>Eukaryota</taxon>
        <taxon>Metazoa</taxon>
        <taxon>Ecdysozoa</taxon>
        <taxon>Nematoda</taxon>
        <taxon>Chromadorea</taxon>
        <taxon>Rhabditida</taxon>
        <taxon>Tylenchina</taxon>
        <taxon>Tylenchomorpha</taxon>
        <taxon>Sphaerularioidea</taxon>
        <taxon>Anguinidae</taxon>
        <taxon>Anguininae</taxon>
        <taxon>Ditylenchus</taxon>
    </lineage>
</organism>
<feature type="transmembrane region" description="Helical" evidence="1">
    <location>
        <begin position="52"/>
        <end position="75"/>
    </location>
</feature>